<sequence length="65" mass="7281">MSTTPSMDREWICWVGDGLSTNPMLGRNLMACTGIEYCKLSFAEIRVRETVLDRYDQAVAHQAAA</sequence>
<organism evidence="1 2">
    <name type="scientific">Candidatus Mycobacterium methanotrophicum</name>
    <dbReference type="NCBI Taxonomy" id="2943498"/>
    <lineage>
        <taxon>Bacteria</taxon>
        <taxon>Bacillati</taxon>
        <taxon>Actinomycetota</taxon>
        <taxon>Actinomycetes</taxon>
        <taxon>Mycobacteriales</taxon>
        <taxon>Mycobacteriaceae</taxon>
        <taxon>Mycobacterium</taxon>
    </lineage>
</organism>
<dbReference type="EMBL" id="CP097320">
    <property type="protein sequence ID" value="UQX13389.1"/>
    <property type="molecule type" value="Genomic_DNA"/>
</dbReference>
<accession>A0ABY4QTV1</accession>
<name>A0ABY4QTV1_9MYCO</name>
<evidence type="ECO:0000313" key="2">
    <source>
        <dbReference type="Proteomes" id="UP001056610"/>
    </source>
</evidence>
<reference evidence="1" key="1">
    <citation type="submission" date="2022-05" db="EMBL/GenBank/DDBJ databases">
        <title>A methanotrophic Mycobacterium dominates a cave microbial ecosystem.</title>
        <authorList>
            <person name="Van Spanning R.J.M."/>
            <person name="Guan Q."/>
            <person name="Melkonian C."/>
            <person name="Gallant J."/>
            <person name="Polerecky L."/>
            <person name="Flot J.-F."/>
            <person name="Brandt B.W."/>
            <person name="Braster M."/>
            <person name="Iturbe Espinoza P."/>
            <person name="Aerts J."/>
            <person name="Meima-Franke M."/>
            <person name="Piersma S.R."/>
            <person name="Bunduc C."/>
            <person name="Ummels R."/>
            <person name="Pain A."/>
            <person name="Fleming E.J."/>
            <person name="van der Wel N."/>
            <person name="Gherman V.D."/>
            <person name="Sarbu S.M."/>
            <person name="Bodelier P.L.E."/>
            <person name="Bitter W."/>
        </authorList>
    </citation>
    <scope>NUCLEOTIDE SEQUENCE</scope>
    <source>
        <strain evidence="1">Sulfur Cave</strain>
    </source>
</reference>
<evidence type="ECO:0000313" key="1">
    <source>
        <dbReference type="EMBL" id="UQX13389.1"/>
    </source>
</evidence>
<dbReference type="Proteomes" id="UP001056610">
    <property type="component" value="Chromosome"/>
</dbReference>
<protein>
    <submittedName>
        <fullName evidence="1">Uncharacterized protein</fullName>
    </submittedName>
</protein>
<gene>
    <name evidence="1" type="ORF">M5I08_11500</name>
</gene>
<dbReference type="RefSeq" id="WP_249763473.1">
    <property type="nucleotide sequence ID" value="NZ_CP097320.1"/>
</dbReference>
<keyword evidence="2" id="KW-1185">Reference proteome</keyword>
<proteinExistence type="predicted"/>